<comment type="similarity">
    <text evidence="1 3">Belongs to the avian keratin family.</text>
</comment>
<dbReference type="EMBL" id="MCFN01000686">
    <property type="protein sequence ID" value="OXB55892.1"/>
    <property type="molecule type" value="Genomic_DNA"/>
</dbReference>
<comment type="subunit">
    <text evidence="3">The avian keratins (F-ker, S-ker, C-ker and B-ker) are a complex mixture of very similar polypeptides.</text>
</comment>
<dbReference type="PANTHER" id="PTHR31203">
    <property type="entry name" value="BETA-KERATIN-RELATED PROTEIN-RELATED"/>
    <property type="match status" value="1"/>
</dbReference>
<protein>
    <recommendedName>
        <fullName evidence="3">Keratin</fullName>
    </recommendedName>
</protein>
<dbReference type="AlphaFoldDB" id="A0A226MKT8"/>
<dbReference type="Proteomes" id="UP000198323">
    <property type="component" value="Unassembled WGS sequence"/>
</dbReference>
<sequence>MPKKICPPYQVWIHPMSPFDECCLPPGVVCPEPFAITSNETCVIKYPDMIVDIVEPDLPPYSVIYPGPTLTSFPQRTIVGTTALFDIRNLLGSRGSLGFRGVCGSGTACNSGLSFFDSGSGNALSPHFSKPFCFRTCRPA</sequence>
<dbReference type="GO" id="GO:0005200">
    <property type="term" value="F:structural constituent of cytoskeleton"/>
    <property type="evidence" value="ECO:0007669"/>
    <property type="project" value="InterPro"/>
</dbReference>
<dbReference type="GO" id="GO:0005882">
    <property type="term" value="C:intermediate filament"/>
    <property type="evidence" value="ECO:0007669"/>
    <property type="project" value="UniProtKB-KW"/>
</dbReference>
<accession>A0A226MKT8</accession>
<dbReference type="InterPro" id="IPR003461">
    <property type="entry name" value="Keratin"/>
</dbReference>
<gene>
    <name evidence="4" type="ORF">ASZ78_012141</name>
</gene>
<keyword evidence="5" id="KW-1185">Reference proteome</keyword>
<proteinExistence type="inferred from homology"/>
<comment type="caution">
    <text evidence="4">The sequence shown here is derived from an EMBL/GenBank/DDBJ whole genome shotgun (WGS) entry which is preliminary data.</text>
</comment>
<dbReference type="Pfam" id="PF02422">
    <property type="entry name" value="Keratin"/>
    <property type="match status" value="1"/>
</dbReference>
<dbReference type="OrthoDB" id="9380305at2759"/>
<evidence type="ECO:0000256" key="3">
    <source>
        <dbReference type="RuleBase" id="RU364002"/>
    </source>
</evidence>
<evidence type="ECO:0000313" key="4">
    <source>
        <dbReference type="EMBL" id="OXB55892.1"/>
    </source>
</evidence>
<evidence type="ECO:0000256" key="2">
    <source>
        <dbReference type="ARBA" id="ARBA00022744"/>
    </source>
</evidence>
<dbReference type="STRING" id="9009.A0A226MKT8"/>
<organism evidence="4 5">
    <name type="scientific">Callipepla squamata</name>
    <name type="common">Scaled quail</name>
    <dbReference type="NCBI Taxonomy" id="9009"/>
    <lineage>
        <taxon>Eukaryota</taxon>
        <taxon>Metazoa</taxon>
        <taxon>Chordata</taxon>
        <taxon>Craniata</taxon>
        <taxon>Vertebrata</taxon>
        <taxon>Euteleostomi</taxon>
        <taxon>Archelosauria</taxon>
        <taxon>Archosauria</taxon>
        <taxon>Dinosauria</taxon>
        <taxon>Saurischia</taxon>
        <taxon>Theropoda</taxon>
        <taxon>Coelurosauria</taxon>
        <taxon>Aves</taxon>
        <taxon>Neognathae</taxon>
        <taxon>Galloanserae</taxon>
        <taxon>Galliformes</taxon>
        <taxon>Odontophoridae</taxon>
        <taxon>Callipepla</taxon>
    </lineage>
</organism>
<evidence type="ECO:0000256" key="1">
    <source>
        <dbReference type="ARBA" id="ARBA00008702"/>
    </source>
</evidence>
<name>A0A226MKT8_CALSU</name>
<dbReference type="PANTHER" id="PTHR31203:SF1">
    <property type="entry name" value="BETA-KERATIN-RELATED PROTEIN-RELATED"/>
    <property type="match status" value="1"/>
</dbReference>
<evidence type="ECO:0000313" key="5">
    <source>
        <dbReference type="Proteomes" id="UP000198323"/>
    </source>
</evidence>
<keyword evidence="2 3" id="KW-0416">Keratin</keyword>
<reference evidence="4 5" key="1">
    <citation type="submission" date="2016-07" db="EMBL/GenBank/DDBJ databases">
        <title>Disparate Historic Effective Population Sizes Predicted by Modern Levels of Genome Diversity for the Scaled Quail (Callipepla squamata) and the Northern Bobwhite (Colinus virginianus): Inferences from First and Second Generation Draft Genome Assemblies for Sympatric New World Quail.</title>
        <authorList>
            <person name="Oldeschulte D.L."/>
            <person name="Halley Y.A."/>
            <person name="Bhattarai E.K."/>
            <person name="Brashear W.A."/>
            <person name="Hill J."/>
            <person name="Metz R.P."/>
            <person name="Johnson C.D."/>
            <person name="Rollins D."/>
            <person name="Peterson M.J."/>
            <person name="Bickhart D.M."/>
            <person name="Decker J.E."/>
            <person name="Seabury C.M."/>
        </authorList>
    </citation>
    <scope>NUCLEOTIDE SEQUENCE [LARGE SCALE GENOMIC DNA]</scope>
    <source>
        <strain evidence="4 5">Texas</strain>
        <tissue evidence="4">Leg muscle</tissue>
    </source>
</reference>